<keyword evidence="4" id="KW-0998">Cell outer membrane</keyword>
<comment type="caution">
    <text evidence="5">The sequence shown here is derived from an EMBL/GenBank/DDBJ whole genome shotgun (WGS) entry which is preliminary data.</text>
</comment>
<sequence>MTRHQGFTIIELLVGMAILAILTAAVFSFQQSTTVFAASQNGLAQRLQTVNDISGYLGDRLRAASRIVPDGTSLPDGTAANTLKSCDLGGTSPCIALVLPVVEDSRGAQACGTTPATEPGRIVGWTLNIYRYVPRADLDVSLKTSTLTSLDGAAQALVEIQMENPSRPVVAAGSCGTLQPLPDATSAYTSVLGRNVITDLAVVGSNPGFEYDAVKKYVTMRLRTVESVNGKLVYTPSADFYTLRVNSRNVD</sequence>
<keyword evidence="6" id="KW-1185">Reference proteome</keyword>
<proteinExistence type="predicted"/>
<evidence type="ECO:0000256" key="3">
    <source>
        <dbReference type="ARBA" id="ARBA00022764"/>
    </source>
</evidence>
<keyword evidence="3" id="KW-0574">Periplasm</keyword>
<organism evidence="5 6">
    <name type="scientific">Deinococcus sedimenti</name>
    <dbReference type="NCBI Taxonomy" id="1867090"/>
    <lineage>
        <taxon>Bacteria</taxon>
        <taxon>Thermotogati</taxon>
        <taxon>Deinococcota</taxon>
        <taxon>Deinococci</taxon>
        <taxon>Deinococcales</taxon>
        <taxon>Deinococcaceae</taxon>
        <taxon>Deinococcus</taxon>
    </lineage>
</organism>
<evidence type="ECO:0000256" key="1">
    <source>
        <dbReference type="ARBA" id="ARBA00004203"/>
    </source>
</evidence>
<dbReference type="NCBIfam" id="TIGR02532">
    <property type="entry name" value="IV_pilin_GFxxxE"/>
    <property type="match status" value="1"/>
</dbReference>
<evidence type="ECO:0000313" key="6">
    <source>
        <dbReference type="Proteomes" id="UP000644548"/>
    </source>
</evidence>
<dbReference type="SUPFAM" id="SSF54523">
    <property type="entry name" value="Pili subunits"/>
    <property type="match status" value="1"/>
</dbReference>
<dbReference type="InterPro" id="IPR012902">
    <property type="entry name" value="N_methyl_site"/>
</dbReference>
<dbReference type="Pfam" id="PF07963">
    <property type="entry name" value="N_methyl"/>
    <property type="match status" value="1"/>
</dbReference>
<dbReference type="EMBL" id="BMQN01000003">
    <property type="protein sequence ID" value="GGR91821.1"/>
    <property type="molecule type" value="Genomic_DNA"/>
</dbReference>
<keyword evidence="4" id="KW-0472">Membrane</keyword>
<gene>
    <name evidence="5" type="ORF">GCM10008960_18440</name>
</gene>
<dbReference type="Proteomes" id="UP000644548">
    <property type="component" value="Unassembled WGS sequence"/>
</dbReference>
<dbReference type="InterPro" id="IPR045584">
    <property type="entry name" value="Pilin-like"/>
</dbReference>
<reference evidence="6" key="1">
    <citation type="journal article" date="2019" name="Int. J. Syst. Evol. Microbiol.">
        <title>The Global Catalogue of Microorganisms (GCM) 10K type strain sequencing project: providing services to taxonomists for standard genome sequencing and annotation.</title>
        <authorList>
            <consortium name="The Broad Institute Genomics Platform"/>
            <consortium name="The Broad Institute Genome Sequencing Center for Infectious Disease"/>
            <person name="Wu L."/>
            <person name="Ma J."/>
        </authorList>
    </citation>
    <scope>NUCLEOTIDE SEQUENCE [LARGE SCALE GENOMIC DNA]</scope>
    <source>
        <strain evidence="6">JCM 31405</strain>
    </source>
</reference>
<name>A0ABQ2S2J1_9DEIO</name>
<evidence type="ECO:0000313" key="5">
    <source>
        <dbReference type="EMBL" id="GGR91821.1"/>
    </source>
</evidence>
<evidence type="ECO:0000256" key="4">
    <source>
        <dbReference type="ARBA" id="ARBA00023237"/>
    </source>
</evidence>
<accession>A0ABQ2S2J1</accession>
<evidence type="ECO:0008006" key="7">
    <source>
        <dbReference type="Google" id="ProtNLM"/>
    </source>
</evidence>
<protein>
    <recommendedName>
        <fullName evidence="7">Prepilin-type N-terminal cleavage/methylation domain-containing protein</fullName>
    </recommendedName>
</protein>
<comment type="subcellular location">
    <subcellularLocation>
        <location evidence="1">Cell outer membrane</location>
        <topology evidence="1">Single-pass membrane protein</topology>
    </subcellularLocation>
    <subcellularLocation>
        <location evidence="2">Periplasm</location>
    </subcellularLocation>
</comment>
<evidence type="ECO:0000256" key="2">
    <source>
        <dbReference type="ARBA" id="ARBA00004418"/>
    </source>
</evidence>
<dbReference type="RefSeq" id="WP_189072884.1">
    <property type="nucleotide sequence ID" value="NZ_BMQN01000003.1"/>
</dbReference>